<dbReference type="HOGENOM" id="CLU_001474_0_0_1"/>
<name>E3NW50_CAERE</name>
<keyword evidence="7" id="KW-0238">DNA-binding</keyword>
<evidence type="ECO:0000256" key="1">
    <source>
        <dbReference type="ARBA" id="ARBA00005755"/>
    </source>
</evidence>
<comment type="similarity">
    <text evidence="1">Belongs to the DNA polymerase type-B family.</text>
</comment>
<keyword evidence="4" id="KW-0548">Nucleotidyltransferase</keyword>
<keyword evidence="6" id="KW-0239">DNA-directed DNA polymerase</keyword>
<evidence type="ECO:0000259" key="10">
    <source>
        <dbReference type="Pfam" id="PF03175"/>
    </source>
</evidence>
<accession>E3NW50</accession>
<dbReference type="InterPro" id="IPR004868">
    <property type="entry name" value="DNA-dir_DNA_pol_B_mt/vir"/>
</dbReference>
<dbReference type="Pfam" id="PF03175">
    <property type="entry name" value="DNA_pol_B_2"/>
    <property type="match status" value="1"/>
</dbReference>
<evidence type="ECO:0000313" key="12">
    <source>
        <dbReference type="Proteomes" id="UP000008281"/>
    </source>
</evidence>
<dbReference type="PANTHER" id="PTHR33568:SF3">
    <property type="entry name" value="DNA-DIRECTED DNA POLYMERASE"/>
    <property type="match status" value="1"/>
</dbReference>
<protein>
    <recommendedName>
        <fullName evidence="2">DNA-directed DNA polymerase</fullName>
        <ecNumber evidence="2">2.7.7.7</ecNumber>
    </recommendedName>
</protein>
<evidence type="ECO:0000256" key="9">
    <source>
        <dbReference type="SAM" id="MobiDB-lite"/>
    </source>
</evidence>
<evidence type="ECO:0000256" key="7">
    <source>
        <dbReference type="ARBA" id="ARBA00023125"/>
    </source>
</evidence>
<keyword evidence="3" id="KW-0808">Transferase</keyword>
<feature type="non-terminal residue" evidence="11">
    <location>
        <position position="976"/>
    </location>
</feature>
<dbReference type="GO" id="GO:0003887">
    <property type="term" value="F:DNA-directed DNA polymerase activity"/>
    <property type="evidence" value="ECO:0007669"/>
    <property type="project" value="UniProtKB-KW"/>
</dbReference>
<keyword evidence="5" id="KW-0235">DNA replication</keyword>
<dbReference type="InterPro" id="IPR012337">
    <property type="entry name" value="RNaseH-like_sf"/>
</dbReference>
<feature type="compositionally biased region" description="Basic residues" evidence="9">
    <location>
        <begin position="88"/>
        <end position="98"/>
    </location>
</feature>
<evidence type="ECO:0000256" key="6">
    <source>
        <dbReference type="ARBA" id="ARBA00022932"/>
    </source>
</evidence>
<dbReference type="GO" id="GO:0003677">
    <property type="term" value="F:DNA binding"/>
    <property type="evidence" value="ECO:0007669"/>
    <property type="project" value="UniProtKB-KW"/>
</dbReference>
<dbReference type="OrthoDB" id="5871067at2759"/>
<evidence type="ECO:0000256" key="3">
    <source>
        <dbReference type="ARBA" id="ARBA00022679"/>
    </source>
</evidence>
<dbReference type="InParanoid" id="E3NW50"/>
<dbReference type="Proteomes" id="UP000008281">
    <property type="component" value="Unassembled WGS sequence"/>
</dbReference>
<evidence type="ECO:0000256" key="8">
    <source>
        <dbReference type="ARBA" id="ARBA00049244"/>
    </source>
</evidence>
<feature type="region of interest" description="Disordered" evidence="9">
    <location>
        <begin position="40"/>
        <end position="120"/>
    </location>
</feature>
<evidence type="ECO:0000256" key="5">
    <source>
        <dbReference type="ARBA" id="ARBA00022705"/>
    </source>
</evidence>
<sequence length="976" mass="111733">MVPFSFDVSEISFETSKKKIKKVKKVKKVKKIKKVLRTISEESSNPAVSIPANPTALSSSTIPTVPSSSIISTVPTHNPGQYGAGGPQKKKKILKRKGGNSSEVPKKKSSNPIPGQFGGAPEFTHKDHFPTQEERAHLEECVELSKGAALKRENAAYMALKPLRMRFKNLDSIEDEALHLHVANLLDIFVRMRIQEAGGDLKTTKYWLQLSHKGYAESNNSHFITHKTYAAADGGVIMNEIAKQMQSNQNLLIDDSFTVSMNIFKSKQPSMTGRGSRNKEKIKNAILITHRHKEEAQLKMAKELLNGAQMDPDQEQHGFDDVITLANYLSDYQIILWSIEGRQTVASEVKHLNPNGSKFIGLFYQNGHYEFVSHTVAGNSSRFCFKCSKFDRKDHWKRCTRRCKRCGTIDCEPGSLNIQCPDCKILFRSRKCFEAHRIPSSPSSLPHCEKYFYCLKCSMFDRTDKYSGRAHNCGGVIFCSTCRQKVEHGHDCSYKVPTEEEKTKKREAQKHAKYIVYDMETVTVESGEYNGHVEKGPKHQPNLICVKAFCTECYGAAGCKSCEIEEKYTDDYPEERMRWEKEDADDDMDDDDDDEEPLDFNKIFEVEERNTPLARFAKFLLYDPKANGAYVIAHNGGRYDHVILLAELDRLSGLSREEPRVILSGNTIISADYSFKKQKLHFRDSFQYLQIGLAKMPGAFGIEGEAKGFFPHLFNHPDNYNKDLPTLPDKKYYSPEFMSPSKCKEFEEWYEKSYNDGFKLQEELLKYCQSDVRILTQTLISFIKMCEATFNGWSPIINACTLASYVMFVMKHEYIKNGDVGHVPENGYGGGNNSMLALKYIQWLEKKDPSLKLQYALRGGERQMKINGHNYLLDAYNPTTDEVFEVHGCLWHGCKKCFPIRDKPNPFCGNRTPQESYDQTIMRENDIRSAVKKLHVVWECELNEMMDKDREMKNFFELNKYTRYLQPRDALYGGRT</sequence>
<evidence type="ECO:0000256" key="2">
    <source>
        <dbReference type="ARBA" id="ARBA00012417"/>
    </source>
</evidence>
<dbReference type="EC" id="2.7.7.7" evidence="2"/>
<dbReference type="GO" id="GO:0006260">
    <property type="term" value="P:DNA replication"/>
    <property type="evidence" value="ECO:0007669"/>
    <property type="project" value="UniProtKB-KW"/>
</dbReference>
<proteinExistence type="inferred from homology"/>
<organism evidence="12">
    <name type="scientific">Caenorhabditis remanei</name>
    <name type="common">Caenorhabditis vulgaris</name>
    <dbReference type="NCBI Taxonomy" id="31234"/>
    <lineage>
        <taxon>Eukaryota</taxon>
        <taxon>Metazoa</taxon>
        <taxon>Ecdysozoa</taxon>
        <taxon>Nematoda</taxon>
        <taxon>Chromadorea</taxon>
        <taxon>Rhabditida</taxon>
        <taxon>Rhabditina</taxon>
        <taxon>Rhabditomorpha</taxon>
        <taxon>Rhabditoidea</taxon>
        <taxon>Rhabditidae</taxon>
        <taxon>Peloderinae</taxon>
        <taxon>Caenorhabditis</taxon>
    </lineage>
</organism>
<feature type="compositionally biased region" description="Low complexity" evidence="9">
    <location>
        <begin position="58"/>
        <end position="76"/>
    </location>
</feature>
<dbReference type="Gene3D" id="3.40.960.10">
    <property type="entry name" value="VSR Endonuclease"/>
    <property type="match status" value="1"/>
</dbReference>
<feature type="domain" description="DNA-directed DNA polymerase family B mitochondria/virus" evidence="10">
    <location>
        <begin position="628"/>
        <end position="816"/>
    </location>
</feature>
<comment type="catalytic activity">
    <reaction evidence="8">
        <text>DNA(n) + a 2'-deoxyribonucleoside 5'-triphosphate = DNA(n+1) + diphosphate</text>
        <dbReference type="Rhea" id="RHEA:22508"/>
        <dbReference type="Rhea" id="RHEA-COMP:17339"/>
        <dbReference type="Rhea" id="RHEA-COMP:17340"/>
        <dbReference type="ChEBI" id="CHEBI:33019"/>
        <dbReference type="ChEBI" id="CHEBI:61560"/>
        <dbReference type="ChEBI" id="CHEBI:173112"/>
        <dbReference type="EC" id="2.7.7.7"/>
    </reaction>
</comment>
<dbReference type="PANTHER" id="PTHR33568">
    <property type="entry name" value="DNA POLYMERASE"/>
    <property type="match status" value="1"/>
</dbReference>
<dbReference type="AlphaFoldDB" id="E3NW50"/>
<dbReference type="eggNOG" id="ENOG502QQ9V">
    <property type="taxonomic scope" value="Eukaryota"/>
</dbReference>
<reference evidence="11" key="1">
    <citation type="submission" date="2007-07" db="EMBL/GenBank/DDBJ databases">
        <title>PCAP assembly of the Caenorhabditis remanei genome.</title>
        <authorList>
            <consortium name="The Caenorhabditis remanei Sequencing Consortium"/>
            <person name="Wilson R.K."/>
        </authorList>
    </citation>
    <scope>NUCLEOTIDE SEQUENCE [LARGE SCALE GENOMIC DNA]</scope>
    <source>
        <strain evidence="11">PB4641</strain>
    </source>
</reference>
<evidence type="ECO:0000256" key="4">
    <source>
        <dbReference type="ARBA" id="ARBA00022695"/>
    </source>
</evidence>
<dbReference type="EMBL" id="DS271325">
    <property type="protein sequence ID" value="EFP00907.1"/>
    <property type="molecule type" value="Genomic_DNA"/>
</dbReference>
<dbReference type="GO" id="GO:0000166">
    <property type="term" value="F:nucleotide binding"/>
    <property type="evidence" value="ECO:0007669"/>
    <property type="project" value="InterPro"/>
</dbReference>
<keyword evidence="12" id="KW-1185">Reference proteome</keyword>
<dbReference type="Gene3D" id="3.30.420.10">
    <property type="entry name" value="Ribonuclease H-like superfamily/Ribonuclease H"/>
    <property type="match status" value="1"/>
</dbReference>
<gene>
    <name evidence="11" type="ORF">CRE_22756</name>
</gene>
<evidence type="ECO:0000313" key="11">
    <source>
        <dbReference type="EMBL" id="EFP00907.1"/>
    </source>
</evidence>
<dbReference type="InterPro" id="IPR036397">
    <property type="entry name" value="RNaseH_sf"/>
</dbReference>
<dbReference type="SUPFAM" id="SSF53098">
    <property type="entry name" value="Ribonuclease H-like"/>
    <property type="match status" value="1"/>
</dbReference>